<gene>
    <name evidence="2" type="ORF">RSOL_031320</name>
</gene>
<evidence type="ECO:0000313" key="2">
    <source>
        <dbReference type="EMBL" id="EUC54142.1"/>
    </source>
</evidence>
<feature type="region of interest" description="Disordered" evidence="1">
    <location>
        <begin position="316"/>
        <end position="345"/>
    </location>
</feature>
<comment type="caution">
    <text evidence="2">The sequence shown here is derived from an EMBL/GenBank/DDBJ whole genome shotgun (WGS) entry which is preliminary data.</text>
</comment>
<evidence type="ECO:0000256" key="1">
    <source>
        <dbReference type="SAM" id="MobiDB-lite"/>
    </source>
</evidence>
<organism evidence="2 3">
    <name type="scientific">Rhizoctonia solani AG-3 Rhs1AP</name>
    <dbReference type="NCBI Taxonomy" id="1086054"/>
    <lineage>
        <taxon>Eukaryota</taxon>
        <taxon>Fungi</taxon>
        <taxon>Dikarya</taxon>
        <taxon>Basidiomycota</taxon>
        <taxon>Agaricomycotina</taxon>
        <taxon>Agaricomycetes</taxon>
        <taxon>Cantharellales</taxon>
        <taxon>Ceratobasidiaceae</taxon>
        <taxon>Rhizoctonia</taxon>
    </lineage>
</organism>
<dbReference type="Proteomes" id="UP000030108">
    <property type="component" value="Unassembled WGS sequence"/>
</dbReference>
<sequence length="362" mass="40913">MPPRKKFKLTTPRRQSQRKKASTVAKSTQIKVADSQKGTKRPAHLSESSSEVDTWFPVVDTLGAYSGTEVEIIKADGVDKAKKVDEIDEDDEVDEIESTSESEELELSTQVEKSGARLGDSEEQSDESTFEIVKPNPPSLSDPEVEDFFEDAVRATVNNTPTKSSKIKSKTNRVSKPMKNTKSGKVRKRNIRKTTPEIGALQIDTSDLVVPTILKARIQLPRGTRQLDFSRHSSFHTFKHEVADKFGLPTKDLELTYSTREMKRNDRRFLLTNTEFADMVEEVVRYFKQQIEAIRSERLKDAAAVHNARGRGRVHIPKAPREIPDPELTIYNLSPTEDTGRGNKGKRFHWQRTKAAKFVSAC</sequence>
<proteinExistence type="predicted"/>
<dbReference type="CDD" id="cd17039">
    <property type="entry name" value="Ubl_ubiquitin_like"/>
    <property type="match status" value="1"/>
</dbReference>
<protein>
    <submittedName>
        <fullName evidence="2">Uncharacterized protein</fullName>
    </submittedName>
</protein>
<dbReference type="OrthoDB" id="3267045at2759"/>
<feature type="region of interest" description="Disordered" evidence="1">
    <location>
        <begin position="1"/>
        <end position="53"/>
    </location>
</feature>
<reference evidence="3" key="1">
    <citation type="journal article" date="2014" name="Genome Announc.">
        <title>Draft genome sequence of the plant-pathogenic soil fungus Rhizoctonia solani anastomosis group 3 strain Rhs1AP.</title>
        <authorList>
            <person name="Cubeta M.A."/>
            <person name="Thomas E."/>
            <person name="Dean R.A."/>
            <person name="Jabaji S."/>
            <person name="Neate S.M."/>
            <person name="Tavantzis S."/>
            <person name="Toda T."/>
            <person name="Vilgalys R."/>
            <person name="Bharathan N."/>
            <person name="Fedorova-Abrams N."/>
            <person name="Pakala S.B."/>
            <person name="Pakala S.M."/>
            <person name="Zafar N."/>
            <person name="Joardar V."/>
            <person name="Losada L."/>
            <person name="Nierman W.C."/>
        </authorList>
    </citation>
    <scope>NUCLEOTIDE SEQUENCE [LARGE SCALE GENOMIC DNA]</scope>
    <source>
        <strain evidence="3">AG-3</strain>
    </source>
</reference>
<feature type="non-terminal residue" evidence="2">
    <location>
        <position position="362"/>
    </location>
</feature>
<evidence type="ECO:0000313" key="3">
    <source>
        <dbReference type="Proteomes" id="UP000030108"/>
    </source>
</evidence>
<feature type="region of interest" description="Disordered" evidence="1">
    <location>
        <begin position="160"/>
        <end position="186"/>
    </location>
</feature>
<feature type="compositionally biased region" description="Acidic residues" evidence="1">
    <location>
        <begin position="86"/>
        <end position="106"/>
    </location>
</feature>
<name>X8IWU6_9AGAM</name>
<dbReference type="EMBL" id="JATN01000322">
    <property type="protein sequence ID" value="EUC54142.1"/>
    <property type="molecule type" value="Genomic_DNA"/>
</dbReference>
<feature type="region of interest" description="Disordered" evidence="1">
    <location>
        <begin position="79"/>
        <end position="143"/>
    </location>
</feature>
<dbReference type="AlphaFoldDB" id="X8IWU6"/>
<accession>X8IWU6</accession>